<dbReference type="Pfam" id="PF22785">
    <property type="entry name" value="Tc-R-P"/>
    <property type="match status" value="1"/>
</dbReference>
<dbReference type="EMBL" id="VICH01000001">
    <property type="protein sequence ID" value="TQV70430.1"/>
    <property type="molecule type" value="Genomic_DNA"/>
</dbReference>
<proteinExistence type="predicted"/>
<dbReference type="PANTHER" id="PTHR23339">
    <property type="entry name" value="TYROSINE SPECIFIC PROTEIN PHOSPHATASE AND DUAL SPECIFICITY PROTEIN PHOSPHATASE"/>
    <property type="match status" value="1"/>
</dbReference>
<accession>A0A545SZQ4</accession>
<dbReference type="Proteomes" id="UP000315816">
    <property type="component" value="Unassembled WGS sequence"/>
</dbReference>
<dbReference type="InterPro" id="IPR029021">
    <property type="entry name" value="Prot-tyrosine_phosphatase-like"/>
</dbReference>
<protein>
    <submittedName>
        <fullName evidence="2">Protein phosphatase</fullName>
    </submittedName>
</protein>
<dbReference type="InterPro" id="IPR003595">
    <property type="entry name" value="Tyr_Pase_cat"/>
</dbReference>
<evidence type="ECO:0000313" key="3">
    <source>
        <dbReference type="Proteomes" id="UP000315816"/>
    </source>
</evidence>
<sequence>MEPLFPIASLQAGNGTLGICPLPGRSGDYREDVQTLIQWAPDMVLSMTTAREMGSFGASDLGEDLERENIIWHHLPIQDFGAPTAKIITNWQAISPKAHDILAGGGKVLAHCKGGCGRSGMMLLRMLAEIGEDPTTALARLRNARPCAVETDAQFQWASGP</sequence>
<dbReference type="PROSITE" id="PS50056">
    <property type="entry name" value="TYR_PHOSPHATASE_2"/>
    <property type="match status" value="1"/>
</dbReference>
<gene>
    <name evidence="2" type="ORF">FIL88_00565</name>
</gene>
<dbReference type="RefSeq" id="WP_142851879.1">
    <property type="nucleotide sequence ID" value="NZ_FXWW01000002.1"/>
</dbReference>
<dbReference type="AlphaFoldDB" id="A0A545SZQ4"/>
<feature type="domain" description="Tyrosine specific protein phosphatases" evidence="1">
    <location>
        <begin position="85"/>
        <end position="156"/>
    </location>
</feature>
<reference evidence="2 3" key="1">
    <citation type="submission" date="2019-06" db="EMBL/GenBank/DDBJ databases">
        <title>A novel species of marine bacteria.</title>
        <authorList>
            <person name="Wang Y."/>
        </authorList>
    </citation>
    <scope>NUCLEOTIDE SEQUENCE [LARGE SCALE GENOMIC DNA]</scope>
    <source>
        <strain evidence="2 3">MA1-10</strain>
    </source>
</reference>
<evidence type="ECO:0000259" key="1">
    <source>
        <dbReference type="PROSITE" id="PS50056"/>
    </source>
</evidence>
<dbReference type="OrthoDB" id="9806482at2"/>
<name>A0A545SZQ4_9RHOB</name>
<evidence type="ECO:0000313" key="2">
    <source>
        <dbReference type="EMBL" id="TQV70430.1"/>
    </source>
</evidence>
<dbReference type="SUPFAM" id="SSF52799">
    <property type="entry name" value="(Phosphotyrosine protein) phosphatases II"/>
    <property type="match status" value="1"/>
</dbReference>
<dbReference type="SMART" id="SM00404">
    <property type="entry name" value="PTPc_motif"/>
    <property type="match status" value="1"/>
</dbReference>
<dbReference type="InterPro" id="IPR000387">
    <property type="entry name" value="Tyr_Pase_dom"/>
</dbReference>
<comment type="caution">
    <text evidence="2">The sequence shown here is derived from an EMBL/GenBank/DDBJ whole genome shotgun (WGS) entry which is preliminary data.</text>
</comment>
<dbReference type="InterPro" id="IPR050561">
    <property type="entry name" value="PTP"/>
</dbReference>
<dbReference type="Gene3D" id="3.90.190.10">
    <property type="entry name" value="Protein tyrosine phosphatase superfamily"/>
    <property type="match status" value="1"/>
</dbReference>
<keyword evidence="3" id="KW-1185">Reference proteome</keyword>
<organism evidence="2 3">
    <name type="scientific">Aliiroseovarius halocynthiae</name>
    <dbReference type="NCBI Taxonomy" id="985055"/>
    <lineage>
        <taxon>Bacteria</taxon>
        <taxon>Pseudomonadati</taxon>
        <taxon>Pseudomonadota</taxon>
        <taxon>Alphaproteobacteria</taxon>
        <taxon>Rhodobacterales</taxon>
        <taxon>Paracoccaceae</taxon>
        <taxon>Aliiroseovarius</taxon>
    </lineage>
</organism>